<dbReference type="PANTHER" id="PTHR19879:SF9">
    <property type="entry name" value="TRANSCRIPTION INITIATION FACTOR TFIID SUBUNIT 5"/>
    <property type="match status" value="1"/>
</dbReference>
<dbReference type="InterPro" id="IPR001680">
    <property type="entry name" value="WD40_rpt"/>
</dbReference>
<dbReference type="PANTHER" id="PTHR19879">
    <property type="entry name" value="TRANSCRIPTION INITIATION FACTOR TFIID"/>
    <property type="match status" value="1"/>
</dbReference>
<feature type="repeat" description="WD" evidence="3">
    <location>
        <begin position="707"/>
        <end position="748"/>
    </location>
</feature>
<dbReference type="SMART" id="SM00320">
    <property type="entry name" value="WD40"/>
    <property type="match status" value="10"/>
</dbReference>
<proteinExistence type="predicted"/>
<dbReference type="SUPFAM" id="SSF52540">
    <property type="entry name" value="P-loop containing nucleoside triphosphate hydrolases"/>
    <property type="match status" value="1"/>
</dbReference>
<dbReference type="CDD" id="cd00200">
    <property type="entry name" value="WD40"/>
    <property type="match status" value="1"/>
</dbReference>
<evidence type="ECO:0000313" key="6">
    <source>
        <dbReference type="Proteomes" id="UP000799439"/>
    </source>
</evidence>
<dbReference type="InterPro" id="IPR007111">
    <property type="entry name" value="NACHT_NTPase"/>
</dbReference>
<dbReference type="InterPro" id="IPR036322">
    <property type="entry name" value="WD40_repeat_dom_sf"/>
</dbReference>
<keyword evidence="2" id="KW-0677">Repeat</keyword>
<reference evidence="5" key="1">
    <citation type="journal article" date="2020" name="Stud. Mycol.">
        <title>101 Dothideomycetes genomes: a test case for predicting lifestyles and emergence of pathogens.</title>
        <authorList>
            <person name="Haridas S."/>
            <person name="Albert R."/>
            <person name="Binder M."/>
            <person name="Bloem J."/>
            <person name="Labutti K."/>
            <person name="Salamov A."/>
            <person name="Andreopoulos B."/>
            <person name="Baker S."/>
            <person name="Barry K."/>
            <person name="Bills G."/>
            <person name="Bluhm B."/>
            <person name="Cannon C."/>
            <person name="Castanera R."/>
            <person name="Culley D."/>
            <person name="Daum C."/>
            <person name="Ezra D."/>
            <person name="Gonzalez J."/>
            <person name="Henrissat B."/>
            <person name="Kuo A."/>
            <person name="Liang C."/>
            <person name="Lipzen A."/>
            <person name="Lutzoni F."/>
            <person name="Magnuson J."/>
            <person name="Mondo S."/>
            <person name="Nolan M."/>
            <person name="Ohm R."/>
            <person name="Pangilinan J."/>
            <person name="Park H.-J."/>
            <person name="Ramirez L."/>
            <person name="Alfaro M."/>
            <person name="Sun H."/>
            <person name="Tritt A."/>
            <person name="Yoshinaga Y."/>
            <person name="Zwiers L.-H."/>
            <person name="Turgeon B."/>
            <person name="Goodwin S."/>
            <person name="Spatafora J."/>
            <person name="Crous P."/>
            <person name="Grigoriev I."/>
        </authorList>
    </citation>
    <scope>NUCLEOTIDE SEQUENCE</scope>
    <source>
        <strain evidence="5">CBS 260.36</strain>
    </source>
</reference>
<dbReference type="PROSITE" id="PS00678">
    <property type="entry name" value="WD_REPEATS_1"/>
    <property type="match status" value="1"/>
</dbReference>
<feature type="repeat" description="WD" evidence="3">
    <location>
        <begin position="1049"/>
        <end position="1090"/>
    </location>
</feature>
<organism evidence="5 6">
    <name type="scientific">Myriangium duriaei CBS 260.36</name>
    <dbReference type="NCBI Taxonomy" id="1168546"/>
    <lineage>
        <taxon>Eukaryota</taxon>
        <taxon>Fungi</taxon>
        <taxon>Dikarya</taxon>
        <taxon>Ascomycota</taxon>
        <taxon>Pezizomycotina</taxon>
        <taxon>Dothideomycetes</taxon>
        <taxon>Dothideomycetidae</taxon>
        <taxon>Myriangiales</taxon>
        <taxon>Myriangiaceae</taxon>
        <taxon>Myriangium</taxon>
    </lineage>
</organism>
<dbReference type="SUPFAM" id="SSF50978">
    <property type="entry name" value="WD40 repeat-like"/>
    <property type="match status" value="2"/>
</dbReference>
<keyword evidence="6" id="KW-1185">Reference proteome</keyword>
<sequence length="1272" mass="144892">MDNGSYYRFNAPGIAENRLETQEYDKHIIQATDHYIDSKELQDAIALCKSKITRRNQQPNMQPISFDLDNLQIAKGAMYDAYSADHTICLEGTRTELLGYINRWAEDPQKERIFWLCGMAGTGKSTISCSMADMLSKRSKRQCLGANFFFKHGEREQGNASRFFSTIAYQLARRIPGLSQLVQTALEANPLLCEKTLQEQFEKLLDQPLAKLKKERRGLPHGIVIMIDALDECDREEHVRMILRLLSRIDARIFVTSRPELPIQLGFKLLNDDLHRDVILEEISSTTIKEDLTVYITHHFSAIKAENDSLSRFSLLPADWPGDNTTEELVSLAMPLFIFAATVCRYVSGRNPQRRLDVILQKHTHGALLGGLSGIYYRILNQMVIALKEEAREDAVLRFKQLIGPMVVLAEPLSLIALSNLLETPRTDIEEMLGHLQSIFHVPTSDEFPVRALHLSFRDFLTYKRSDDGNDFYVDEVQTHTKLLQCCLRRLTQPGVLFDDICKIDDPGTRRDEVSKTLITSCIPADVTYACQYWVQYLVRGQAANMLFDGGDVHEFLKRHLLHWIEVLNWLGQLSSIIGHISQLQLNLTMEEAPQMSTFLEDARRFVLRNRHIVNEAPLQLYYSALYFPPLQSITRKQFEHKCFETFSVLPKAPLDWSLEIQKLEEHSYEVTILAFSPDGSMIATGIKYMEQIRLWNSQTGEELYRLEGPGKAIDDLVFSSDGELIASLSYNGQIRIWETRTGEDIQQLATQHGRADAIVFTPQRKILESPAWNPFRRPRHAWTNQETYLVQNYSRGWVGAIFSKTKRLLVCIPDSRGDISIWNAESGDMLSTLVGYDFYGSCATFSPDGSILASVSSDVIHMWNAWSGDELHELQSDDVARITFSPDGELIAAGCYNGQIRLWKTKTGKDIMTVTGPRCRASDVEFSPNGKMIAAAFEHEIRLWDIQTGQQKNCYQGHEGLIRVFSFSPDSKMIASSSVDCTVRLWATKPENETALSQGRRRSDTFDQESFSDHSKITFSPGGNMVVTAFEGITQLWDIKTCEQIFQIPGNARTLRMVTFSPDESVLAFAYNNEPITLWKIQTRRPNMTFCMENESPIRTLAFSPCGTKMATASYDSIFVRDIKTYQVLQEVRIDHVWPALMAFSPDGSKLAWSESGSAQLWDFSMGQKPFLTRDTFLQDWSSNHEASPFDTFDTEYDELQARSRRASMPTDSTRSPIRQSGLTLDSGWVVYEGREILWLPHEYRGVRFAGNRDTLIVLATTGVSFFQLRN</sequence>
<dbReference type="PROSITE" id="PS50082">
    <property type="entry name" value="WD_REPEATS_2"/>
    <property type="match status" value="4"/>
</dbReference>
<dbReference type="InterPro" id="IPR019775">
    <property type="entry name" value="WD40_repeat_CS"/>
</dbReference>
<comment type="caution">
    <text evidence="5">The sequence shown here is derived from an EMBL/GenBank/DDBJ whole genome shotgun (WGS) entry which is preliminary data.</text>
</comment>
<dbReference type="PROSITE" id="PS50837">
    <property type="entry name" value="NACHT"/>
    <property type="match status" value="1"/>
</dbReference>
<dbReference type="Pfam" id="PF00400">
    <property type="entry name" value="WD40"/>
    <property type="match status" value="6"/>
</dbReference>
<dbReference type="EMBL" id="ML996084">
    <property type="protein sequence ID" value="KAF2153817.1"/>
    <property type="molecule type" value="Genomic_DNA"/>
</dbReference>
<dbReference type="Gene3D" id="3.40.50.300">
    <property type="entry name" value="P-loop containing nucleotide triphosphate hydrolases"/>
    <property type="match status" value="1"/>
</dbReference>
<keyword evidence="1 3" id="KW-0853">WD repeat</keyword>
<evidence type="ECO:0000259" key="4">
    <source>
        <dbReference type="PROSITE" id="PS50837"/>
    </source>
</evidence>
<protein>
    <submittedName>
        <fullName evidence="5">WD40 repeat-like protein</fullName>
    </submittedName>
</protein>
<name>A0A9P4J1L6_9PEZI</name>
<dbReference type="Gene3D" id="2.130.10.10">
    <property type="entry name" value="YVTN repeat-like/Quinoprotein amine dehydrogenase"/>
    <property type="match status" value="3"/>
</dbReference>
<gene>
    <name evidence="5" type="ORF">K461DRAFT_116528</name>
</gene>
<feature type="repeat" description="WD" evidence="3">
    <location>
        <begin position="873"/>
        <end position="914"/>
    </location>
</feature>
<evidence type="ECO:0000256" key="1">
    <source>
        <dbReference type="ARBA" id="ARBA00022574"/>
    </source>
</evidence>
<dbReference type="Proteomes" id="UP000799439">
    <property type="component" value="Unassembled WGS sequence"/>
</dbReference>
<dbReference type="InterPro" id="IPR056884">
    <property type="entry name" value="NPHP3-like_N"/>
</dbReference>
<feature type="repeat" description="WD" evidence="3">
    <location>
        <begin position="956"/>
        <end position="997"/>
    </location>
</feature>
<evidence type="ECO:0000313" key="5">
    <source>
        <dbReference type="EMBL" id="KAF2153817.1"/>
    </source>
</evidence>
<evidence type="ECO:0000256" key="2">
    <source>
        <dbReference type="ARBA" id="ARBA00022737"/>
    </source>
</evidence>
<evidence type="ECO:0000256" key="3">
    <source>
        <dbReference type="PROSITE-ProRule" id="PRU00221"/>
    </source>
</evidence>
<accession>A0A9P4J1L6</accession>
<dbReference type="Pfam" id="PF24883">
    <property type="entry name" value="NPHP3_N"/>
    <property type="match status" value="1"/>
</dbReference>
<dbReference type="PROSITE" id="PS50294">
    <property type="entry name" value="WD_REPEATS_REGION"/>
    <property type="match status" value="3"/>
</dbReference>
<dbReference type="InterPro" id="IPR015943">
    <property type="entry name" value="WD40/YVTN_repeat-like_dom_sf"/>
</dbReference>
<dbReference type="OrthoDB" id="538223at2759"/>
<feature type="domain" description="NACHT" evidence="4">
    <location>
        <begin position="112"/>
        <end position="259"/>
    </location>
</feature>
<dbReference type="InterPro" id="IPR027417">
    <property type="entry name" value="P-loop_NTPase"/>
</dbReference>
<dbReference type="AlphaFoldDB" id="A0A9P4J1L6"/>